<reference evidence="2 3" key="1">
    <citation type="submission" date="2021-07" db="EMBL/GenBank/DDBJ databases">
        <authorList>
            <person name="Palmer J.M."/>
        </authorList>
    </citation>
    <scope>NUCLEOTIDE SEQUENCE [LARGE SCALE GENOMIC DNA]</scope>
    <source>
        <strain evidence="2 3">AT_MEX2019</strain>
        <tissue evidence="2">Muscle</tissue>
    </source>
</reference>
<accession>A0ABU7CHY7</accession>
<comment type="caution">
    <text evidence="2">The sequence shown here is derived from an EMBL/GenBank/DDBJ whole genome shotgun (WGS) entry which is preliminary data.</text>
</comment>
<feature type="region of interest" description="Disordered" evidence="1">
    <location>
        <begin position="1"/>
        <end position="33"/>
    </location>
</feature>
<protein>
    <submittedName>
        <fullName evidence="2">Uncharacterized protein</fullName>
    </submittedName>
</protein>
<evidence type="ECO:0000313" key="3">
    <source>
        <dbReference type="Proteomes" id="UP001345963"/>
    </source>
</evidence>
<keyword evidence="3" id="KW-1185">Reference proteome</keyword>
<sequence length="116" mass="12727">MEYRQPDNKNSNKLQALKDKPRRTGTGTGPQNFYLKVQGLTSGGWEIRQEEARSQGLESAVCQLFVGTKAGGWVGGLWGWTGFAHTGEAHRGVYGSPAEVIQVRERGSTQNFRGSD</sequence>
<gene>
    <name evidence="2" type="ORF">ATANTOWER_022225</name>
</gene>
<proteinExistence type="predicted"/>
<evidence type="ECO:0000256" key="1">
    <source>
        <dbReference type="SAM" id="MobiDB-lite"/>
    </source>
</evidence>
<name>A0ABU7CHY7_9TELE</name>
<dbReference type="EMBL" id="JAHUTI010093343">
    <property type="protein sequence ID" value="MED6262587.1"/>
    <property type="molecule type" value="Genomic_DNA"/>
</dbReference>
<dbReference type="Proteomes" id="UP001345963">
    <property type="component" value="Unassembled WGS sequence"/>
</dbReference>
<evidence type="ECO:0000313" key="2">
    <source>
        <dbReference type="EMBL" id="MED6262587.1"/>
    </source>
</evidence>
<organism evidence="2 3">
    <name type="scientific">Ataeniobius toweri</name>
    <dbReference type="NCBI Taxonomy" id="208326"/>
    <lineage>
        <taxon>Eukaryota</taxon>
        <taxon>Metazoa</taxon>
        <taxon>Chordata</taxon>
        <taxon>Craniata</taxon>
        <taxon>Vertebrata</taxon>
        <taxon>Euteleostomi</taxon>
        <taxon>Actinopterygii</taxon>
        <taxon>Neopterygii</taxon>
        <taxon>Teleostei</taxon>
        <taxon>Neoteleostei</taxon>
        <taxon>Acanthomorphata</taxon>
        <taxon>Ovalentaria</taxon>
        <taxon>Atherinomorphae</taxon>
        <taxon>Cyprinodontiformes</taxon>
        <taxon>Goodeidae</taxon>
        <taxon>Ataeniobius</taxon>
    </lineage>
</organism>